<proteinExistence type="inferred from homology"/>
<keyword evidence="5" id="KW-0472">Membrane</keyword>
<comment type="subcellular location">
    <subcellularLocation>
        <location evidence="1">Membrane</location>
        <topology evidence="1">Single-pass membrane protein</topology>
    </subcellularLocation>
</comment>
<reference evidence="6 7" key="1">
    <citation type="submission" date="2018-07" db="EMBL/GenBank/DDBJ databases">
        <title>Genomic Encyclopedia of Type Strains, Phase III (KMG-III): the genomes of soil and plant-associated and newly described type strains.</title>
        <authorList>
            <person name="Whitman W."/>
        </authorList>
    </citation>
    <scope>NUCLEOTIDE SEQUENCE [LARGE SCALE GENOMIC DNA]</scope>
    <source>
        <strain evidence="6 7">CECT 8488</strain>
    </source>
</reference>
<dbReference type="Pfam" id="PF03743">
    <property type="entry name" value="TrbI"/>
    <property type="match status" value="1"/>
</dbReference>
<evidence type="ECO:0000256" key="2">
    <source>
        <dbReference type="ARBA" id="ARBA00010265"/>
    </source>
</evidence>
<keyword evidence="3" id="KW-0812">Transmembrane</keyword>
<name>A0A3D9H3Q2_9PROT</name>
<comment type="caution">
    <text evidence="6">The sequence shown here is derived from an EMBL/GenBank/DDBJ whole genome shotgun (WGS) entry which is preliminary data.</text>
</comment>
<dbReference type="AlphaFoldDB" id="A0A3D9H3Q2"/>
<sequence length="449" mass="49096">MYSAKQSLIALPLAVLLTGCFEDQQDSSKQSEEPPKIVITTPEDYYPKFVKPEPKPPVPGSLILPDKIDFGESFVSDKVLTRRFTISIDGETPVLLNGIDNSGPATLFPDHDCPDKITPGTSCTVSLTLYADEPMDITNRILISTNRELYKVAVAGILKTKVQKPKLPEPPLPKPVPQEPPAPQEIDPILMMMLLDSLSDEELAALQAEFGITNPPSDIGSVEASPPTYVMSDENYLREGTPSIETSYPVNRESILTMDRPIWAVNDRRIISTLEGLVFAHIDEIVMGTDGVTQILEPGDVAIGRYKPLEKQGDDRLDVCFFRIIRLSDGAHLYGSNSGSEECFAYATDAEGKVGLPGQIDNRMWERYGGAFVTSGISALAALGQASFDDEGIADESAQSLSDNLGQITAKMLEENIDLAPIIKIAAGERMGIQLLRDIYIRRPKLEEG</sequence>
<dbReference type="GO" id="GO:0016020">
    <property type="term" value="C:membrane"/>
    <property type="evidence" value="ECO:0007669"/>
    <property type="project" value="UniProtKB-SubCell"/>
</dbReference>
<dbReference type="Gene3D" id="2.60.40.10">
    <property type="entry name" value="Immunoglobulins"/>
    <property type="match status" value="1"/>
</dbReference>
<dbReference type="RefSeq" id="WP_115939339.1">
    <property type="nucleotide sequence ID" value="NZ_QRDW01000017.1"/>
</dbReference>
<dbReference type="CDD" id="cd16429">
    <property type="entry name" value="VirB10"/>
    <property type="match status" value="1"/>
</dbReference>
<evidence type="ECO:0000256" key="3">
    <source>
        <dbReference type="ARBA" id="ARBA00022692"/>
    </source>
</evidence>
<dbReference type="InterPro" id="IPR005498">
    <property type="entry name" value="T4SS_VirB10/TraB/TrbI"/>
</dbReference>
<dbReference type="InterPro" id="IPR042217">
    <property type="entry name" value="T4SS_VirB10/TrbI"/>
</dbReference>
<evidence type="ECO:0000256" key="5">
    <source>
        <dbReference type="ARBA" id="ARBA00023136"/>
    </source>
</evidence>
<dbReference type="PROSITE" id="PS51257">
    <property type="entry name" value="PROKAR_LIPOPROTEIN"/>
    <property type="match status" value="1"/>
</dbReference>
<protein>
    <submittedName>
        <fullName evidence="6">Type IV secretory pathway VirB10-like protein</fullName>
    </submittedName>
</protein>
<accession>A0A3D9H3Q2</accession>
<evidence type="ECO:0000313" key="6">
    <source>
        <dbReference type="EMBL" id="RED44115.1"/>
    </source>
</evidence>
<dbReference type="OrthoDB" id="9807354at2"/>
<gene>
    <name evidence="6" type="ORF">DFP90_11718</name>
</gene>
<keyword evidence="7" id="KW-1185">Reference proteome</keyword>
<keyword evidence="4" id="KW-1133">Transmembrane helix</keyword>
<evidence type="ECO:0000256" key="4">
    <source>
        <dbReference type="ARBA" id="ARBA00022989"/>
    </source>
</evidence>
<dbReference type="Proteomes" id="UP000256845">
    <property type="component" value="Unassembled WGS sequence"/>
</dbReference>
<comment type="similarity">
    <text evidence="2">Belongs to the TrbI/VirB10 family.</text>
</comment>
<dbReference type="Gene3D" id="2.40.128.260">
    <property type="entry name" value="Type IV secretion system, VirB10/TraB/TrbI"/>
    <property type="match status" value="1"/>
</dbReference>
<evidence type="ECO:0000256" key="1">
    <source>
        <dbReference type="ARBA" id="ARBA00004167"/>
    </source>
</evidence>
<evidence type="ECO:0000313" key="7">
    <source>
        <dbReference type="Proteomes" id="UP000256845"/>
    </source>
</evidence>
<dbReference type="InterPro" id="IPR013783">
    <property type="entry name" value="Ig-like_fold"/>
</dbReference>
<organism evidence="6 7">
    <name type="scientific">Aestuariispira insulae</name>
    <dbReference type="NCBI Taxonomy" id="1461337"/>
    <lineage>
        <taxon>Bacteria</taxon>
        <taxon>Pseudomonadati</taxon>
        <taxon>Pseudomonadota</taxon>
        <taxon>Alphaproteobacteria</taxon>
        <taxon>Rhodospirillales</taxon>
        <taxon>Kiloniellaceae</taxon>
        <taxon>Aestuariispira</taxon>
    </lineage>
</organism>
<dbReference type="EMBL" id="QRDW01000017">
    <property type="protein sequence ID" value="RED44115.1"/>
    <property type="molecule type" value="Genomic_DNA"/>
</dbReference>